<proteinExistence type="predicted"/>
<keyword evidence="2" id="KW-1185">Reference proteome</keyword>
<reference evidence="1" key="1">
    <citation type="submission" date="2023-04" db="EMBL/GenBank/DDBJ databases">
        <title>A chromosome-level genome assembly of the parasitoid wasp Eretmocerus hayati.</title>
        <authorList>
            <person name="Zhong Y."/>
            <person name="Liu S."/>
            <person name="Liu Y."/>
        </authorList>
    </citation>
    <scope>NUCLEOTIDE SEQUENCE</scope>
    <source>
        <strain evidence="1">ZJU_SS_LIU_2023</strain>
    </source>
</reference>
<accession>A0ACC2NA75</accession>
<comment type="caution">
    <text evidence="1">The sequence shown here is derived from an EMBL/GenBank/DDBJ whole genome shotgun (WGS) entry which is preliminary data.</text>
</comment>
<evidence type="ECO:0000313" key="2">
    <source>
        <dbReference type="Proteomes" id="UP001239111"/>
    </source>
</evidence>
<evidence type="ECO:0000313" key="1">
    <source>
        <dbReference type="EMBL" id="KAJ8667234.1"/>
    </source>
</evidence>
<protein>
    <submittedName>
        <fullName evidence="1">Uncharacterized protein</fullName>
    </submittedName>
</protein>
<gene>
    <name evidence="1" type="ORF">QAD02_008896</name>
</gene>
<dbReference type="EMBL" id="CM056744">
    <property type="protein sequence ID" value="KAJ8667234.1"/>
    <property type="molecule type" value="Genomic_DNA"/>
</dbReference>
<organism evidence="1 2">
    <name type="scientific">Eretmocerus hayati</name>
    <dbReference type="NCBI Taxonomy" id="131215"/>
    <lineage>
        <taxon>Eukaryota</taxon>
        <taxon>Metazoa</taxon>
        <taxon>Ecdysozoa</taxon>
        <taxon>Arthropoda</taxon>
        <taxon>Hexapoda</taxon>
        <taxon>Insecta</taxon>
        <taxon>Pterygota</taxon>
        <taxon>Neoptera</taxon>
        <taxon>Endopterygota</taxon>
        <taxon>Hymenoptera</taxon>
        <taxon>Apocrita</taxon>
        <taxon>Proctotrupomorpha</taxon>
        <taxon>Chalcidoidea</taxon>
        <taxon>Aphelinidae</taxon>
        <taxon>Aphelininae</taxon>
        <taxon>Eretmocerus</taxon>
    </lineage>
</organism>
<sequence length="268" mass="28706">MFSIIVGTCLLALVSGDPIRNYLHRPPFRDIRKNFSNFGIIGGEPAKIEDHPWQASIRANGSPICGGSIISKNIILTAASCAEYEASELTVRVGSSDKNRGGELIQVAQTILHEQFFWTDSGIPVHDVALLMLSRPINFSDKAKTIELFGSEETVDEGIVANLTGWGTLEEDGPSPDILYYVDEPVVSKTSCSEAYSAYGGIPKGQICAGSPQGGRGACMGDGGSPLVINKRQAGIASWGNGCARKGFPGVYTEIAAFRDWIKEHAQV</sequence>
<name>A0ACC2NA75_9HYME</name>
<dbReference type="Proteomes" id="UP001239111">
    <property type="component" value="Chromosome 4"/>
</dbReference>